<keyword evidence="1" id="KW-0812">Transmembrane</keyword>
<evidence type="ECO:0008006" key="4">
    <source>
        <dbReference type="Google" id="ProtNLM"/>
    </source>
</evidence>
<keyword evidence="1" id="KW-1133">Transmembrane helix</keyword>
<evidence type="ECO:0000256" key="1">
    <source>
        <dbReference type="SAM" id="Phobius"/>
    </source>
</evidence>
<name>A0ABT8MD40_9EURY</name>
<comment type="caution">
    <text evidence="2">The sequence shown here is derived from an EMBL/GenBank/DDBJ whole genome shotgun (WGS) entry which is preliminary data.</text>
</comment>
<protein>
    <recommendedName>
        <fullName evidence="4">Transglutaminase-like domain-containing protein</fullName>
    </recommendedName>
</protein>
<keyword evidence="1" id="KW-0472">Membrane</keyword>
<proteinExistence type="predicted"/>
<dbReference type="EMBL" id="VCYH01000010">
    <property type="protein sequence ID" value="MDN7025847.1"/>
    <property type="molecule type" value="Genomic_DNA"/>
</dbReference>
<reference evidence="2" key="1">
    <citation type="submission" date="2019-05" db="EMBL/GenBank/DDBJ databases">
        <title>Methanoculleus sp. FWC-SCC1, a methanogenic archaeon isolated from deep marine cold seep.</title>
        <authorList>
            <person name="Chen Y.-W."/>
            <person name="Chen S.-C."/>
            <person name="Teng N.-H."/>
            <person name="Lai M.-C."/>
        </authorList>
    </citation>
    <scope>NUCLEOTIDE SEQUENCE</scope>
    <source>
        <strain evidence="2">FWC-SCC1</strain>
    </source>
</reference>
<keyword evidence="3" id="KW-1185">Reference proteome</keyword>
<dbReference type="RefSeq" id="WP_301665039.1">
    <property type="nucleotide sequence ID" value="NZ_VCYH01000010.1"/>
</dbReference>
<dbReference type="Gene3D" id="3.10.620.30">
    <property type="match status" value="1"/>
</dbReference>
<evidence type="ECO:0000313" key="2">
    <source>
        <dbReference type="EMBL" id="MDN7025847.1"/>
    </source>
</evidence>
<dbReference type="Proteomes" id="UP001168338">
    <property type="component" value="Unassembled WGS sequence"/>
</dbReference>
<gene>
    <name evidence="2" type="ORF">FGU65_13315</name>
</gene>
<feature type="transmembrane region" description="Helical" evidence="1">
    <location>
        <begin position="84"/>
        <end position="112"/>
    </location>
</feature>
<accession>A0ABT8MD40</accession>
<organism evidence="2 3">
    <name type="scientific">Methanoculleus frigidifontis</name>
    <dbReference type="NCBI Taxonomy" id="2584085"/>
    <lineage>
        <taxon>Archaea</taxon>
        <taxon>Methanobacteriati</taxon>
        <taxon>Methanobacteriota</taxon>
        <taxon>Stenosarchaea group</taxon>
        <taxon>Methanomicrobia</taxon>
        <taxon>Methanomicrobiales</taxon>
        <taxon>Methanomicrobiaceae</taxon>
        <taxon>Methanoculleus</taxon>
    </lineage>
</organism>
<sequence>MQREGDWRGWQEIADPPQWVLQDTASWFGEQQSRPYGEVVNFPGEAVDYRVWFEKGEAGQIHAHYYQKLKQPGSGRTAGLARKALLPAAIVLAVCCIAVFGGAILSFAGGLLDPGSPAGHLQADDPQMAAADLETGPVSLQYPYRLKGRPGLVGFDAYTGVSEYFSSQYPKDYDTYEDHYRQYVASSVQRTYLRSLVENIRASAETDDDRVRVAISMVQHIPYKDYPHDTFAKYPYHVLYHNNGDCDEKALLLALLLGELGYGSAVFLFEDEAHMAAGIKVPAKYAYKGSGYAFIESTAPSIPTDAEGEFDGGIHLTSDPVVVAIADGASFDCIWKEYQDAKEWNSLQAMGSSLDPYHYGRWRNLVNYYGIRVDG</sequence>
<evidence type="ECO:0000313" key="3">
    <source>
        <dbReference type="Proteomes" id="UP001168338"/>
    </source>
</evidence>